<dbReference type="STRING" id="573508.A0A1E3BJW3"/>
<reference evidence="1 2" key="1">
    <citation type="journal article" date="2016" name="BMC Genomics">
        <title>Comparative genomic and transcriptomic analyses of the Fuzhuan brick tea-fermentation fungus Aspergillus cristatus.</title>
        <authorList>
            <person name="Ge Y."/>
            <person name="Wang Y."/>
            <person name="Liu Y."/>
            <person name="Tan Y."/>
            <person name="Ren X."/>
            <person name="Zhang X."/>
            <person name="Hyde K.D."/>
            <person name="Liu Y."/>
            <person name="Liu Z."/>
        </authorList>
    </citation>
    <scope>NUCLEOTIDE SEQUENCE [LARGE SCALE GENOMIC DNA]</scope>
    <source>
        <strain evidence="1 2">GZAAS20.1005</strain>
    </source>
</reference>
<dbReference type="EMBL" id="JXNT01000003">
    <property type="protein sequence ID" value="ODM21273.1"/>
    <property type="molecule type" value="Genomic_DNA"/>
</dbReference>
<accession>A0A1E3BJW3</accession>
<comment type="caution">
    <text evidence="1">The sequence shown here is derived from an EMBL/GenBank/DDBJ whole genome shotgun (WGS) entry which is preliminary data.</text>
</comment>
<proteinExistence type="predicted"/>
<dbReference type="OrthoDB" id="5377405at2759"/>
<dbReference type="AlphaFoldDB" id="A0A1E3BJW3"/>
<evidence type="ECO:0000313" key="1">
    <source>
        <dbReference type="EMBL" id="ODM21273.1"/>
    </source>
</evidence>
<gene>
    <name evidence="1" type="ORF">SI65_04326</name>
</gene>
<sequence length="518" mass="58867">MDDLEEWSEPINKLVAQGLLAPDAVLDALTQRVLNFYVLDEETELPRLHETFESLATEEDGVKQLTQSAFLSFLTFSGFLPPSMRDAGALIYRSLLYLSQYPFYRSIPEALTYEELIRALAWTMPERSRNIYDECHDSRSRSPADFRRQLFQGFATTRDGKSVPFDVEHTKEQAEQRAFNFTGADRRRSAGTNYDDDGDEMFHDILDVLYSVQPKDIGWKAPPRDCFRPIAKELVGDERVHHLSIPQDEFRAILKLLVTTYFGKPSFSFKLADLDHVVDCIICPVIQRSDIGITWNMYEQAAGNGMPMLMRGLQRILRPFYTNSTDENTTIDLPQSGKIATWPVMAQLGSLGAFGSIFAFVQQYKYYDVRTMPVTASALADELDALPRASIAVLLSGKNSKTGKKIIFGSYMPYFPFDESPFLFQLSDIQDAFRGNASRPGRELDGGELVFGQRWNGVALVLQQDVERAIVSHNVSGQNEPMYVATTWRGDWQLEVEVEEIELWIEQLPDSDNEGEEE</sequence>
<organism evidence="1 2">
    <name type="scientific">Aspergillus cristatus</name>
    <name type="common">Chinese Fuzhuan brick tea-fermentation fungus</name>
    <name type="synonym">Eurotium cristatum</name>
    <dbReference type="NCBI Taxonomy" id="573508"/>
    <lineage>
        <taxon>Eukaryota</taxon>
        <taxon>Fungi</taxon>
        <taxon>Dikarya</taxon>
        <taxon>Ascomycota</taxon>
        <taxon>Pezizomycotina</taxon>
        <taxon>Eurotiomycetes</taxon>
        <taxon>Eurotiomycetidae</taxon>
        <taxon>Eurotiales</taxon>
        <taxon>Aspergillaceae</taxon>
        <taxon>Aspergillus</taxon>
        <taxon>Aspergillus subgen. Aspergillus</taxon>
    </lineage>
</organism>
<keyword evidence="2" id="KW-1185">Reference proteome</keyword>
<dbReference type="Proteomes" id="UP000094569">
    <property type="component" value="Unassembled WGS sequence"/>
</dbReference>
<protein>
    <submittedName>
        <fullName evidence="1">Uncharacterized protein</fullName>
    </submittedName>
</protein>
<name>A0A1E3BJW3_ASPCR</name>
<evidence type="ECO:0000313" key="2">
    <source>
        <dbReference type="Proteomes" id="UP000094569"/>
    </source>
</evidence>
<dbReference type="VEuPathDB" id="FungiDB:SI65_04326"/>